<protein>
    <submittedName>
        <fullName evidence="8">Membrane c-type cytochrome cy</fullName>
    </submittedName>
</protein>
<comment type="caution">
    <text evidence="8">The sequence shown here is derived from an EMBL/GenBank/DDBJ whole genome shotgun (WGS) entry which is preliminary data.</text>
</comment>
<evidence type="ECO:0000256" key="3">
    <source>
        <dbReference type="ARBA" id="ARBA00022723"/>
    </source>
</evidence>
<evidence type="ECO:0000256" key="5">
    <source>
        <dbReference type="ARBA" id="ARBA00023004"/>
    </source>
</evidence>
<name>A0A0B8P5P2_9VIBR</name>
<feature type="domain" description="Cytochrome c" evidence="7">
    <location>
        <begin position="212"/>
        <end position="310"/>
    </location>
</feature>
<keyword evidence="5 6" id="KW-0408">Iron</keyword>
<dbReference type="InterPro" id="IPR009056">
    <property type="entry name" value="Cyt_c-like_dom"/>
</dbReference>
<dbReference type="PANTHER" id="PTHR11961">
    <property type="entry name" value="CYTOCHROME C"/>
    <property type="match status" value="1"/>
</dbReference>
<dbReference type="GO" id="GO:0009055">
    <property type="term" value="F:electron transfer activity"/>
    <property type="evidence" value="ECO:0007669"/>
    <property type="project" value="InterPro"/>
</dbReference>
<dbReference type="AlphaFoldDB" id="A0A0B8P5P2"/>
<reference evidence="8 9" key="1">
    <citation type="submission" date="2015-01" db="EMBL/GenBank/DDBJ databases">
        <title>Vibrio sp. C1 JCM 19231 whole genome shotgun sequence.</title>
        <authorList>
            <person name="Sawabe T."/>
            <person name="Meirelles P."/>
            <person name="Feng G."/>
            <person name="Sayaka M."/>
            <person name="Hattori M."/>
            <person name="Ohkuma M."/>
        </authorList>
    </citation>
    <scope>NUCLEOTIDE SEQUENCE [LARGE SCALE GENOMIC DNA]</scope>
    <source>
        <strain evidence="9">JCM 19231</strain>
    </source>
</reference>
<sequence>MIAETFGQIIQSLSNEQQQQLMRIREAHLEGKGQQLSLVNGNPKIKLGKEDKKELVNLAARLLSWSTGDEAFNDFEVVGKPSQHFGFVSLRLASNHGIKRGQVSKEVMSLLNEEQRQTLVLSAKSNIADFDDFLKQRAMLMRSLDEAQKGELIDSEKVVEYGREVGKLEARMTWDQAMAMLAVRESLSDEQSQALLALRSKYTLSEELSAQNSLDRGRQLYAQCALCHLSSSAPSLDSIVGRKVASDSGYSNYSAALVELSNRQPIWTEALLSEFIDSPKKLIPGTYMGYRGLSQAQDRQALIGYLKTLKE</sequence>
<reference evidence="8 9" key="2">
    <citation type="submission" date="2015-01" db="EMBL/GenBank/DDBJ databases">
        <authorList>
            <consortium name="NBRP consortium"/>
            <person name="Sawabe T."/>
            <person name="Meirelles P."/>
            <person name="Feng G."/>
            <person name="Sayaka M."/>
            <person name="Hattori M."/>
            <person name="Ohkuma M."/>
        </authorList>
    </citation>
    <scope>NUCLEOTIDE SEQUENCE [LARGE SCALE GENOMIC DNA]</scope>
    <source>
        <strain evidence="9">JCM 19231</strain>
    </source>
</reference>
<dbReference type="Proteomes" id="UP000031671">
    <property type="component" value="Unassembled WGS sequence"/>
</dbReference>
<dbReference type="InterPro" id="IPR002327">
    <property type="entry name" value="Cyt_c_1A/1B"/>
</dbReference>
<evidence type="ECO:0000256" key="4">
    <source>
        <dbReference type="ARBA" id="ARBA00022982"/>
    </source>
</evidence>
<evidence type="ECO:0000256" key="6">
    <source>
        <dbReference type="PROSITE-ProRule" id="PRU00433"/>
    </source>
</evidence>
<evidence type="ECO:0000256" key="2">
    <source>
        <dbReference type="ARBA" id="ARBA00022617"/>
    </source>
</evidence>
<keyword evidence="4" id="KW-0249">Electron transport</keyword>
<keyword evidence="9" id="KW-1185">Reference proteome</keyword>
<dbReference type="GO" id="GO:0046872">
    <property type="term" value="F:metal ion binding"/>
    <property type="evidence" value="ECO:0007669"/>
    <property type="project" value="UniProtKB-KW"/>
</dbReference>
<dbReference type="GO" id="GO:0020037">
    <property type="term" value="F:heme binding"/>
    <property type="evidence" value="ECO:0007669"/>
    <property type="project" value="InterPro"/>
</dbReference>
<evidence type="ECO:0000259" key="7">
    <source>
        <dbReference type="PROSITE" id="PS51007"/>
    </source>
</evidence>
<proteinExistence type="predicted"/>
<gene>
    <name evidence="8" type="ORF">JCM19231_2709</name>
</gene>
<dbReference type="SUPFAM" id="SSF46626">
    <property type="entry name" value="Cytochrome c"/>
    <property type="match status" value="1"/>
</dbReference>
<keyword evidence="1" id="KW-0813">Transport</keyword>
<dbReference type="PRINTS" id="PR00604">
    <property type="entry name" value="CYTCHRMECIAB"/>
</dbReference>
<dbReference type="EMBL" id="BBRZ01000080">
    <property type="protein sequence ID" value="GAM58264.1"/>
    <property type="molecule type" value="Genomic_DNA"/>
</dbReference>
<keyword evidence="2 6" id="KW-0349">Heme</keyword>
<organism evidence="8 9">
    <name type="scientific">Vibrio ishigakensis</name>
    <dbReference type="NCBI Taxonomy" id="1481914"/>
    <lineage>
        <taxon>Bacteria</taxon>
        <taxon>Pseudomonadati</taxon>
        <taxon>Pseudomonadota</taxon>
        <taxon>Gammaproteobacteria</taxon>
        <taxon>Vibrionales</taxon>
        <taxon>Vibrionaceae</taxon>
        <taxon>Vibrio</taxon>
    </lineage>
</organism>
<dbReference type="PROSITE" id="PS51007">
    <property type="entry name" value="CYTC"/>
    <property type="match status" value="1"/>
</dbReference>
<keyword evidence="3 6" id="KW-0479">Metal-binding</keyword>
<evidence type="ECO:0000256" key="1">
    <source>
        <dbReference type="ARBA" id="ARBA00022448"/>
    </source>
</evidence>
<evidence type="ECO:0000313" key="8">
    <source>
        <dbReference type="EMBL" id="GAM58264.1"/>
    </source>
</evidence>
<dbReference type="InterPro" id="IPR036909">
    <property type="entry name" value="Cyt_c-like_dom_sf"/>
</dbReference>
<accession>A0A0B8P5P2</accession>
<dbReference type="Gene3D" id="1.10.760.10">
    <property type="entry name" value="Cytochrome c-like domain"/>
    <property type="match status" value="1"/>
</dbReference>
<evidence type="ECO:0000313" key="9">
    <source>
        <dbReference type="Proteomes" id="UP000031671"/>
    </source>
</evidence>